<evidence type="ECO:0000259" key="2">
    <source>
        <dbReference type="SMART" id="SM00382"/>
    </source>
</evidence>
<dbReference type="SUPFAM" id="SSF52540">
    <property type="entry name" value="P-loop containing nucleoside triphosphate hydrolases"/>
    <property type="match status" value="1"/>
</dbReference>
<sequence>MSENQTTEHSAQPGSQTDDSGLIKYTVEYMSRVSEQTVASEDYKGEANALEEPPVMEYVEVRLTNEAIAPGSANGGAEKKKYHEHSKGHSYIRILSPAVNEALRCVVDYYPSVHLSGTNIKVLEPFEILVFYERELTEYRNRLDNGPPEEELGHCANRYASKHIGIVQDFVRKRVQIDVEAERERHSRGFATFDMLWLLYKPGSDCYYDASDIGEHEPYVVKDVKHSLVNGAANSYELTCWNIDGTSSWVGACEVSSTIQRFAGEKEIVSLCAYPCEYLRFSKDIAEGDPEKIKEHFTNQGKKWYALRQKKHCYAFDGFTYTIPRRMYTGLVMVDLTNYAWWMSGAKTDGSGSYDRVTLEDDVAHPSAPLRICSCSRCEKLIYQHAVKPKFAGYSLINPLTVESLTDHQYFLCDRLVEAFVFKLRAWQHLHVSGFREPSFDKSLFEHLVLKDTTKDMIKSLIEVYTRDSDLRSVVEEKPFIKISDVHKDVGTARKDKTWSADFVQGKGEGLTILLHGKPGVGKTYTAECIAEYMKRPLLPLTCSDIGVQPDKIENSLVNWFKLAENWGAILLIDEADTYMEERQPQDLTRNHLVAGFLRALEYFKGIIFLTTNRVGTFDEAFISRIHVPIYYPPFQDEERIRVWDTFFEKLEQDRETTMRILQSTKDYTQSQELQSLNWNGREIRNAFQVAVALAEAQGHKDSNGRVLVKPDHIKATVHMSRDFKDYLVHVHRYGPDKKAAIMGTRFDAYGKADKGKEPSVEKY</sequence>
<feature type="domain" description="AAA+ ATPase" evidence="2">
    <location>
        <begin position="509"/>
        <end position="634"/>
    </location>
</feature>
<protein>
    <recommendedName>
        <fullName evidence="2">AAA+ ATPase domain-containing protein</fullName>
    </recommendedName>
</protein>
<evidence type="ECO:0000313" key="3">
    <source>
        <dbReference type="EMBL" id="KAK1766644.1"/>
    </source>
</evidence>
<feature type="compositionally biased region" description="Polar residues" evidence="1">
    <location>
        <begin position="1"/>
        <end position="19"/>
    </location>
</feature>
<proteinExistence type="predicted"/>
<dbReference type="GeneID" id="85305069"/>
<feature type="region of interest" description="Disordered" evidence="1">
    <location>
        <begin position="1"/>
        <end position="21"/>
    </location>
</feature>
<dbReference type="PANTHER" id="PTHR46411:SF4">
    <property type="entry name" value="AAA+ ATPASE DOMAIN-CONTAINING PROTEIN"/>
    <property type="match status" value="1"/>
</dbReference>
<dbReference type="InterPro" id="IPR027417">
    <property type="entry name" value="P-loop_NTPase"/>
</dbReference>
<reference evidence="3" key="1">
    <citation type="submission" date="2023-06" db="EMBL/GenBank/DDBJ databases">
        <title>Genome-scale phylogeny and comparative genomics of the fungal order Sordariales.</title>
        <authorList>
            <consortium name="Lawrence Berkeley National Laboratory"/>
            <person name="Hensen N."/>
            <person name="Bonometti L."/>
            <person name="Westerberg I."/>
            <person name="Brannstrom I.O."/>
            <person name="Guillou S."/>
            <person name="Cros-Aarteil S."/>
            <person name="Calhoun S."/>
            <person name="Haridas S."/>
            <person name="Kuo A."/>
            <person name="Mondo S."/>
            <person name="Pangilinan J."/>
            <person name="Riley R."/>
            <person name="Labutti K."/>
            <person name="Andreopoulos B."/>
            <person name="Lipzen A."/>
            <person name="Chen C."/>
            <person name="Yanf M."/>
            <person name="Daum C."/>
            <person name="Ng V."/>
            <person name="Clum A."/>
            <person name="Steindorff A."/>
            <person name="Ohm R."/>
            <person name="Martin F."/>
            <person name="Silar P."/>
            <person name="Natvig D."/>
            <person name="Lalanne C."/>
            <person name="Gautier V."/>
            <person name="Ament-Velasquez S.L."/>
            <person name="Kruys A."/>
            <person name="Hutchinson M.I."/>
            <person name="Powell A.J."/>
            <person name="Barry K."/>
            <person name="Miller A.N."/>
            <person name="Grigoriev I.V."/>
            <person name="Debuchy R."/>
            <person name="Gladieux P."/>
            <person name="Thoren M.H."/>
            <person name="Johannesson H."/>
        </authorList>
    </citation>
    <scope>NUCLEOTIDE SEQUENCE</scope>
    <source>
        <strain evidence="3">8032-3</strain>
    </source>
</reference>
<dbReference type="InterPro" id="IPR003593">
    <property type="entry name" value="AAA+_ATPase"/>
</dbReference>
<dbReference type="SMART" id="SM00382">
    <property type="entry name" value="AAA"/>
    <property type="match status" value="1"/>
</dbReference>
<gene>
    <name evidence="3" type="ORF">QBC33DRAFT_106234</name>
</gene>
<dbReference type="Pfam" id="PF00004">
    <property type="entry name" value="AAA"/>
    <property type="match status" value="1"/>
</dbReference>
<dbReference type="Pfam" id="PF23232">
    <property type="entry name" value="AAA_lid_13"/>
    <property type="match status" value="1"/>
</dbReference>
<dbReference type="InterPro" id="IPR054289">
    <property type="entry name" value="DUF7025"/>
</dbReference>
<comment type="caution">
    <text evidence="3">The sequence shown here is derived from an EMBL/GenBank/DDBJ whole genome shotgun (WGS) entry which is preliminary data.</text>
</comment>
<dbReference type="GO" id="GO:0016887">
    <property type="term" value="F:ATP hydrolysis activity"/>
    <property type="evidence" value="ECO:0007669"/>
    <property type="project" value="InterPro"/>
</dbReference>
<dbReference type="AlphaFoldDB" id="A0AAJ0BY61"/>
<organism evidence="3 4">
    <name type="scientific">Phialemonium atrogriseum</name>
    <dbReference type="NCBI Taxonomy" id="1093897"/>
    <lineage>
        <taxon>Eukaryota</taxon>
        <taxon>Fungi</taxon>
        <taxon>Dikarya</taxon>
        <taxon>Ascomycota</taxon>
        <taxon>Pezizomycotina</taxon>
        <taxon>Sordariomycetes</taxon>
        <taxon>Sordariomycetidae</taxon>
        <taxon>Cephalothecales</taxon>
        <taxon>Cephalothecaceae</taxon>
        <taxon>Phialemonium</taxon>
    </lineage>
</organism>
<dbReference type="GO" id="GO:0005524">
    <property type="term" value="F:ATP binding"/>
    <property type="evidence" value="ECO:0007669"/>
    <property type="project" value="InterPro"/>
</dbReference>
<dbReference type="Gene3D" id="3.40.50.300">
    <property type="entry name" value="P-loop containing nucleotide triphosphate hydrolases"/>
    <property type="match status" value="1"/>
</dbReference>
<accession>A0AAJ0BY61</accession>
<evidence type="ECO:0000256" key="1">
    <source>
        <dbReference type="SAM" id="MobiDB-lite"/>
    </source>
</evidence>
<dbReference type="EMBL" id="MU839011">
    <property type="protein sequence ID" value="KAK1766644.1"/>
    <property type="molecule type" value="Genomic_DNA"/>
</dbReference>
<name>A0AAJ0BY61_9PEZI</name>
<dbReference type="RefSeq" id="XP_060282857.1">
    <property type="nucleotide sequence ID" value="XM_060421882.1"/>
</dbReference>
<dbReference type="InterPro" id="IPR056599">
    <property type="entry name" value="AAA_lid_fung"/>
</dbReference>
<dbReference type="Proteomes" id="UP001244011">
    <property type="component" value="Unassembled WGS sequence"/>
</dbReference>
<dbReference type="InterPro" id="IPR003959">
    <property type="entry name" value="ATPase_AAA_core"/>
</dbReference>
<dbReference type="PANTHER" id="PTHR46411">
    <property type="entry name" value="FAMILY ATPASE, PUTATIVE-RELATED"/>
    <property type="match status" value="1"/>
</dbReference>
<keyword evidence="4" id="KW-1185">Reference proteome</keyword>
<dbReference type="Pfam" id="PF22942">
    <property type="entry name" value="DUF7025"/>
    <property type="match status" value="1"/>
</dbReference>
<evidence type="ECO:0000313" key="4">
    <source>
        <dbReference type="Proteomes" id="UP001244011"/>
    </source>
</evidence>